<sequence>MGATAQTGAVQPSVHHDFRITTVAEGLMIPWSMAWLPNGDMLVTERAGKLRIIRDGKLLATDVSGIPAVHAESQGGLFEVLPHPDFANNHLLYLSFAKPLGDNSTTTVIRGTFENDALSNVEEIFQAQTNGRSGHYGGRLAFDADGYLFITVGERQASPSGDLEAHPAQDTSNHHGVVVRLHDDGSVPNDNPFVGQRGTLPEIWSYGHRNPQGLAIHPATGDIWVGEHGPQGGDELNISQPGLNYGWPVIGFGNNYGTGSPIHSTQMRRGLERPLHFWVPSIATANMMIYSGDKFPSWQGNIFVGGLAGQQIARVSLKDDNKTIAGEETLLNGYGRVRDIRQGPDGYIYVAVESTGEIIRLEPAD</sequence>
<evidence type="ECO:0000313" key="2">
    <source>
        <dbReference type="EMBL" id="PCH59102.1"/>
    </source>
</evidence>
<dbReference type="SUPFAM" id="SSF50952">
    <property type="entry name" value="Soluble quinoprotein glucose dehydrogenase"/>
    <property type="match status" value="1"/>
</dbReference>
<feature type="domain" description="Glucose/Sorbosone dehydrogenase" evidence="1">
    <location>
        <begin position="28"/>
        <end position="360"/>
    </location>
</feature>
<dbReference type="PANTHER" id="PTHR19328">
    <property type="entry name" value="HEDGEHOG-INTERACTING PROTEIN"/>
    <property type="match status" value="1"/>
</dbReference>
<dbReference type="AlphaFoldDB" id="A0A2A4MGT4"/>
<dbReference type="InterPro" id="IPR012938">
    <property type="entry name" value="Glc/Sorbosone_DH"/>
</dbReference>
<dbReference type="Gene3D" id="2.120.10.30">
    <property type="entry name" value="TolB, C-terminal domain"/>
    <property type="match status" value="1"/>
</dbReference>
<dbReference type="Pfam" id="PF07995">
    <property type="entry name" value="GSDH"/>
    <property type="match status" value="1"/>
</dbReference>
<reference evidence="3" key="1">
    <citation type="submission" date="2017-08" db="EMBL/GenBank/DDBJ databases">
        <title>A dynamic microbial community with high functional redundancy inhabits the cold, oxic subseafloor aquifer.</title>
        <authorList>
            <person name="Tully B.J."/>
            <person name="Wheat C.G."/>
            <person name="Glazer B.T."/>
            <person name="Huber J.A."/>
        </authorList>
    </citation>
    <scope>NUCLEOTIDE SEQUENCE [LARGE SCALE GENOMIC DNA]</scope>
</reference>
<comment type="caution">
    <text evidence="2">The sequence shown here is derived from an EMBL/GenBank/DDBJ whole genome shotgun (WGS) entry which is preliminary data.</text>
</comment>
<accession>A0A2A4MGT4</accession>
<dbReference type="PANTHER" id="PTHR19328:SF75">
    <property type="entry name" value="ALDOSE SUGAR DEHYDROGENASE YLII"/>
    <property type="match status" value="1"/>
</dbReference>
<name>A0A2A4MGT4_9GAMM</name>
<protein>
    <recommendedName>
        <fullName evidence="1">Glucose/Sorbosone dehydrogenase domain-containing protein</fullName>
    </recommendedName>
</protein>
<evidence type="ECO:0000313" key="3">
    <source>
        <dbReference type="Proteomes" id="UP000218172"/>
    </source>
</evidence>
<dbReference type="Proteomes" id="UP000218172">
    <property type="component" value="Unassembled WGS sequence"/>
</dbReference>
<dbReference type="EMBL" id="NVQR01000134">
    <property type="protein sequence ID" value="PCH59102.1"/>
    <property type="molecule type" value="Genomic_DNA"/>
</dbReference>
<dbReference type="InterPro" id="IPR011041">
    <property type="entry name" value="Quinoprot_gluc/sorb_DH_b-prop"/>
</dbReference>
<organism evidence="2 3">
    <name type="scientific">SAR86 cluster bacterium</name>
    <dbReference type="NCBI Taxonomy" id="2030880"/>
    <lineage>
        <taxon>Bacteria</taxon>
        <taxon>Pseudomonadati</taxon>
        <taxon>Pseudomonadota</taxon>
        <taxon>Gammaproteobacteria</taxon>
        <taxon>SAR86 cluster</taxon>
    </lineage>
</organism>
<gene>
    <name evidence="2" type="ORF">COC19_07615</name>
</gene>
<evidence type="ECO:0000259" key="1">
    <source>
        <dbReference type="Pfam" id="PF07995"/>
    </source>
</evidence>
<proteinExistence type="predicted"/>
<dbReference type="InterPro" id="IPR011042">
    <property type="entry name" value="6-blade_b-propeller_TolB-like"/>
</dbReference>